<evidence type="ECO:0000256" key="5">
    <source>
        <dbReference type="ARBA" id="ARBA00023136"/>
    </source>
</evidence>
<evidence type="ECO:0000256" key="6">
    <source>
        <dbReference type="ARBA" id="ARBA00023157"/>
    </source>
</evidence>
<dbReference type="EMBL" id="JWZT01000567">
    <property type="protein sequence ID" value="KII74065.1"/>
    <property type="molecule type" value="Genomic_DNA"/>
</dbReference>
<comment type="caution">
    <text evidence="9">The sequence shown here is derived from an EMBL/GenBank/DDBJ whole genome shotgun (WGS) entry which is preliminary data.</text>
</comment>
<evidence type="ECO:0000313" key="10">
    <source>
        <dbReference type="Proteomes" id="UP000031668"/>
    </source>
</evidence>
<dbReference type="AlphaFoldDB" id="A0A0C2NCQ6"/>
<keyword evidence="4 8" id="KW-1133">Transmembrane helix</keyword>
<keyword evidence="9" id="KW-0449">Lipoprotein</keyword>
<dbReference type="GO" id="GO:0005886">
    <property type="term" value="C:plasma membrane"/>
    <property type="evidence" value="ECO:0007669"/>
    <property type="project" value="TreeGrafter"/>
</dbReference>
<name>A0A0C2NCQ6_THEKT</name>
<accession>A0A0C2NCQ6</accession>
<protein>
    <submittedName>
        <fullName evidence="9">Very low-density lipoprotein receptor</fullName>
    </submittedName>
</protein>
<comment type="caution">
    <text evidence="7">Lacks conserved residue(s) required for the propagation of feature annotation.</text>
</comment>
<keyword evidence="3" id="KW-0677">Repeat</keyword>
<evidence type="ECO:0000256" key="7">
    <source>
        <dbReference type="PROSITE-ProRule" id="PRU00124"/>
    </source>
</evidence>
<evidence type="ECO:0000256" key="2">
    <source>
        <dbReference type="ARBA" id="ARBA00022692"/>
    </source>
</evidence>
<reference evidence="9 10" key="1">
    <citation type="journal article" date="2014" name="Genome Biol. Evol.">
        <title>The genome of the myxosporean Thelohanellus kitauei shows adaptations to nutrient acquisition within its fish host.</title>
        <authorList>
            <person name="Yang Y."/>
            <person name="Xiong J."/>
            <person name="Zhou Z."/>
            <person name="Huo F."/>
            <person name="Miao W."/>
            <person name="Ran C."/>
            <person name="Liu Y."/>
            <person name="Zhang J."/>
            <person name="Feng J."/>
            <person name="Wang M."/>
            <person name="Wang M."/>
            <person name="Wang L."/>
            <person name="Yao B."/>
        </authorList>
    </citation>
    <scope>NUCLEOTIDE SEQUENCE [LARGE SCALE GENOMIC DNA]</scope>
    <source>
        <strain evidence="9">Wuqing</strain>
    </source>
</reference>
<feature type="transmembrane region" description="Helical" evidence="8">
    <location>
        <begin position="251"/>
        <end position="269"/>
    </location>
</feature>
<dbReference type="SMART" id="SM00192">
    <property type="entry name" value="LDLa"/>
    <property type="match status" value="2"/>
</dbReference>
<evidence type="ECO:0000256" key="8">
    <source>
        <dbReference type="SAM" id="Phobius"/>
    </source>
</evidence>
<dbReference type="Proteomes" id="UP000031668">
    <property type="component" value="Unassembled WGS sequence"/>
</dbReference>
<dbReference type="PROSITE" id="PS50068">
    <property type="entry name" value="LDLRA_2"/>
    <property type="match status" value="1"/>
</dbReference>
<gene>
    <name evidence="9" type="ORF">RF11_00051</name>
</gene>
<dbReference type="Gene3D" id="4.10.1220.10">
    <property type="entry name" value="EGF-type module"/>
    <property type="match status" value="1"/>
</dbReference>
<organism evidence="9 10">
    <name type="scientific">Thelohanellus kitauei</name>
    <name type="common">Myxosporean</name>
    <dbReference type="NCBI Taxonomy" id="669202"/>
    <lineage>
        <taxon>Eukaryota</taxon>
        <taxon>Metazoa</taxon>
        <taxon>Cnidaria</taxon>
        <taxon>Myxozoa</taxon>
        <taxon>Myxosporea</taxon>
        <taxon>Bivalvulida</taxon>
        <taxon>Platysporina</taxon>
        <taxon>Myxobolidae</taxon>
        <taxon>Thelohanellus</taxon>
    </lineage>
</organism>
<dbReference type="SUPFAM" id="SSF57424">
    <property type="entry name" value="LDL receptor-like module"/>
    <property type="match status" value="2"/>
</dbReference>
<dbReference type="OrthoDB" id="10662135at2759"/>
<evidence type="ECO:0000313" key="9">
    <source>
        <dbReference type="EMBL" id="KII74065.1"/>
    </source>
</evidence>
<evidence type="ECO:0000256" key="1">
    <source>
        <dbReference type="ARBA" id="ARBA00004167"/>
    </source>
</evidence>
<feature type="disulfide bond" evidence="7">
    <location>
        <begin position="38"/>
        <end position="56"/>
    </location>
</feature>
<dbReference type="InterPro" id="IPR036055">
    <property type="entry name" value="LDL_receptor-like_sf"/>
</dbReference>
<dbReference type="InterPro" id="IPR002172">
    <property type="entry name" value="LDrepeatLR_classA_rpt"/>
</dbReference>
<keyword evidence="5 8" id="KW-0472">Membrane</keyword>
<sequence length="310" mass="36099">MCYNKSHKCDGFNDCNDGFDEYQCPMKNKCSLDDSFECEPNICVGMNNFCNGIRDCKNGKDEPRLCAIESVIVHLGFTFDHKSTLRLFWSGNRLNSKTSYHITVKNWDTKKPYLQRTQIGSRELFVPFSKTCIRVLVVVKLTQSSKGRSIQFLTSNQGNKEPTNMAFDLVINKISWSYPEQSCLPIVYFIFCYLNGQLVIKTSTFHNFLLLGNQVDRCSIASCPRNVFNRSCSSFSHIEVAYNRFRNYEEFVVSYTPVLLFIILCTIFIKRRLRFAIKNIQTFIRYLKCTLTRRKIMFKQETRHSMIGNS</sequence>
<evidence type="ECO:0000256" key="3">
    <source>
        <dbReference type="ARBA" id="ARBA00022737"/>
    </source>
</evidence>
<dbReference type="GO" id="GO:0016192">
    <property type="term" value="P:vesicle-mediated transport"/>
    <property type="evidence" value="ECO:0007669"/>
    <property type="project" value="UniProtKB-ARBA"/>
</dbReference>
<dbReference type="CDD" id="cd00112">
    <property type="entry name" value="LDLa"/>
    <property type="match status" value="1"/>
</dbReference>
<proteinExistence type="predicted"/>
<dbReference type="PANTHER" id="PTHR24270">
    <property type="entry name" value="LOW-DENSITY LIPOPROTEIN RECEPTOR-RELATED"/>
    <property type="match status" value="1"/>
</dbReference>
<dbReference type="Gene3D" id="2.40.128.620">
    <property type="match status" value="1"/>
</dbReference>
<dbReference type="InterPro" id="IPR050685">
    <property type="entry name" value="LDLR"/>
</dbReference>
<keyword evidence="10" id="KW-1185">Reference proteome</keyword>
<keyword evidence="2 8" id="KW-0812">Transmembrane</keyword>
<keyword evidence="6 7" id="KW-1015">Disulfide bond</keyword>
<keyword evidence="9" id="KW-0675">Receptor</keyword>
<evidence type="ECO:0000256" key="4">
    <source>
        <dbReference type="ARBA" id="ARBA00022989"/>
    </source>
</evidence>
<comment type="subcellular location">
    <subcellularLocation>
        <location evidence="1">Membrane</location>
        <topology evidence="1">Single-pass membrane protein</topology>
    </subcellularLocation>
</comment>